<comment type="caution">
    <text evidence="2">The sequence shown here is derived from an EMBL/GenBank/DDBJ whole genome shotgun (WGS) entry which is preliminary data.</text>
</comment>
<keyword evidence="1" id="KW-1133">Transmembrane helix</keyword>
<feature type="transmembrane region" description="Helical" evidence="1">
    <location>
        <begin position="69"/>
        <end position="88"/>
    </location>
</feature>
<evidence type="ECO:0000313" key="2">
    <source>
        <dbReference type="EMBL" id="KHN73080.1"/>
    </source>
</evidence>
<evidence type="ECO:0000313" key="3">
    <source>
        <dbReference type="Proteomes" id="UP000031036"/>
    </source>
</evidence>
<accession>A0A0B2UW36</accession>
<proteinExistence type="predicted"/>
<sequence>MRIIIHGQNPHGSVGSLVVNVDRQFRKISTWWWLLCYVSFLIAFATYGDQKFMEYHKRLFRGKPMSQQFSSLFWNSAIGIECIFIRLLNEFSKKLALFSYGFAF</sequence>
<name>A0A0B2UW36_TOXCA</name>
<protein>
    <submittedName>
        <fullName evidence="2">Uncharacterized protein</fullName>
    </submittedName>
</protein>
<dbReference type="Proteomes" id="UP000031036">
    <property type="component" value="Unassembled WGS sequence"/>
</dbReference>
<keyword evidence="1" id="KW-0472">Membrane</keyword>
<reference evidence="2 3" key="1">
    <citation type="submission" date="2014-11" db="EMBL/GenBank/DDBJ databases">
        <title>Genetic blueprint of the zoonotic pathogen Toxocara canis.</title>
        <authorList>
            <person name="Zhu X.-Q."/>
            <person name="Korhonen P.K."/>
            <person name="Cai H."/>
            <person name="Young N.D."/>
            <person name="Nejsum P."/>
            <person name="von Samson-Himmelstjerna G."/>
            <person name="Boag P.R."/>
            <person name="Tan P."/>
            <person name="Li Q."/>
            <person name="Min J."/>
            <person name="Yang Y."/>
            <person name="Wang X."/>
            <person name="Fang X."/>
            <person name="Hall R.S."/>
            <person name="Hofmann A."/>
            <person name="Sternberg P.W."/>
            <person name="Jex A.R."/>
            <person name="Gasser R.B."/>
        </authorList>
    </citation>
    <scope>NUCLEOTIDE SEQUENCE [LARGE SCALE GENOMIC DNA]</scope>
    <source>
        <strain evidence="2">PN_DK_2014</strain>
    </source>
</reference>
<dbReference type="AlphaFoldDB" id="A0A0B2UW36"/>
<gene>
    <name evidence="2" type="ORF">Tcan_00244</name>
</gene>
<keyword evidence="1" id="KW-0812">Transmembrane</keyword>
<dbReference type="EMBL" id="JPKZ01003153">
    <property type="protein sequence ID" value="KHN73080.1"/>
    <property type="molecule type" value="Genomic_DNA"/>
</dbReference>
<organism evidence="2 3">
    <name type="scientific">Toxocara canis</name>
    <name type="common">Canine roundworm</name>
    <dbReference type="NCBI Taxonomy" id="6265"/>
    <lineage>
        <taxon>Eukaryota</taxon>
        <taxon>Metazoa</taxon>
        <taxon>Ecdysozoa</taxon>
        <taxon>Nematoda</taxon>
        <taxon>Chromadorea</taxon>
        <taxon>Rhabditida</taxon>
        <taxon>Spirurina</taxon>
        <taxon>Ascaridomorpha</taxon>
        <taxon>Ascaridoidea</taxon>
        <taxon>Toxocaridae</taxon>
        <taxon>Toxocara</taxon>
    </lineage>
</organism>
<feature type="transmembrane region" description="Helical" evidence="1">
    <location>
        <begin position="30"/>
        <end position="48"/>
    </location>
</feature>
<evidence type="ECO:0000256" key="1">
    <source>
        <dbReference type="SAM" id="Phobius"/>
    </source>
</evidence>
<keyword evidence="3" id="KW-1185">Reference proteome</keyword>